<gene>
    <name evidence="1" type="ORF">LWC34_34580</name>
</gene>
<accession>A0ABS8ZJG6</accession>
<organism evidence="1 2">
    <name type="scientific">Kibdelosporangium philippinense</name>
    <dbReference type="NCBI Taxonomy" id="211113"/>
    <lineage>
        <taxon>Bacteria</taxon>
        <taxon>Bacillati</taxon>
        <taxon>Actinomycetota</taxon>
        <taxon>Actinomycetes</taxon>
        <taxon>Pseudonocardiales</taxon>
        <taxon>Pseudonocardiaceae</taxon>
        <taxon>Kibdelosporangium</taxon>
    </lineage>
</organism>
<reference evidence="1 2" key="1">
    <citation type="submission" date="2021-12" db="EMBL/GenBank/DDBJ databases">
        <title>Genome sequence of Kibdelosporangium philippinense ATCC 49844.</title>
        <authorList>
            <person name="Fedorov E.A."/>
            <person name="Omeragic M."/>
            <person name="Shalygina K.F."/>
            <person name="Maclea K.S."/>
        </authorList>
    </citation>
    <scope>NUCLEOTIDE SEQUENCE [LARGE SCALE GENOMIC DNA]</scope>
    <source>
        <strain evidence="1 2">ATCC 49844</strain>
    </source>
</reference>
<evidence type="ECO:0000313" key="1">
    <source>
        <dbReference type="EMBL" id="MCE7007911.1"/>
    </source>
</evidence>
<dbReference type="Proteomes" id="UP001521150">
    <property type="component" value="Unassembled WGS sequence"/>
</dbReference>
<dbReference type="EMBL" id="JAJVCN010000003">
    <property type="protein sequence ID" value="MCE7007911.1"/>
    <property type="molecule type" value="Genomic_DNA"/>
</dbReference>
<evidence type="ECO:0000313" key="2">
    <source>
        <dbReference type="Proteomes" id="UP001521150"/>
    </source>
</evidence>
<sequence length="222" mass="24284">MTTVEQAGTGELWASVPEQFTPIDLAEDFETRVLRTIRQAEYALPGSTPEQRMHLALAQEAMIGKMLEQGVRYAATCVAKTEDERPSLTMANLTVTFQAAELTGLDPLGAIANGLKTKNPKAKQEIGYLNLPVGRTLAIADEVKFTPPTSAFGVPSDREHVVRQASAVIPHPHGTRIVIIGMSTEFLTEWTLYTEMFRAILETVSFEPPRKPSSIASRLGGF</sequence>
<dbReference type="RefSeq" id="WP_233729466.1">
    <property type="nucleotide sequence ID" value="NZ_JAJVCN010000003.1"/>
</dbReference>
<keyword evidence="2" id="KW-1185">Reference proteome</keyword>
<name>A0ABS8ZJG6_9PSEU</name>
<protein>
    <submittedName>
        <fullName evidence="1">Uncharacterized protein</fullName>
    </submittedName>
</protein>
<proteinExistence type="predicted"/>
<comment type="caution">
    <text evidence="1">The sequence shown here is derived from an EMBL/GenBank/DDBJ whole genome shotgun (WGS) entry which is preliminary data.</text>
</comment>